<feature type="domain" description="THAP-type" evidence="5">
    <location>
        <begin position="5"/>
        <end position="84"/>
    </location>
</feature>
<evidence type="ECO:0000256" key="4">
    <source>
        <dbReference type="ARBA" id="ARBA00023125"/>
    </source>
</evidence>
<evidence type="ECO:0000313" key="6">
    <source>
        <dbReference type="Proteomes" id="UP001652621"/>
    </source>
</evidence>
<dbReference type="Pfam" id="PF05485">
    <property type="entry name" value="THAP"/>
    <property type="match status" value="1"/>
</dbReference>
<keyword evidence="4" id="KW-0238">DNA-binding</keyword>
<evidence type="ECO:0000256" key="1">
    <source>
        <dbReference type="ARBA" id="ARBA00022723"/>
    </source>
</evidence>
<dbReference type="SMART" id="SM00980">
    <property type="entry name" value="THAP"/>
    <property type="match status" value="1"/>
</dbReference>
<keyword evidence="3" id="KW-0862">Zinc</keyword>
<dbReference type="InterPro" id="IPR006612">
    <property type="entry name" value="THAP_Znf"/>
</dbReference>
<sequence length="102" mass="11214">MPPPRRCCIPVCDNSKNGNSKHIFHAVKNGWKPMLKNLYGISCNGGSKICEKHFEASMYANMMTGSKRLLSTAVPSLQLPPPLAFNTVDVETTAMTIDESPF</sequence>
<evidence type="ECO:0000313" key="7">
    <source>
        <dbReference type="RefSeq" id="XP_058983361.1"/>
    </source>
</evidence>
<keyword evidence="2" id="KW-0863">Zinc-finger</keyword>
<accession>A0ABM3VC49</accession>
<evidence type="ECO:0000256" key="3">
    <source>
        <dbReference type="ARBA" id="ARBA00022833"/>
    </source>
</evidence>
<keyword evidence="1" id="KW-0479">Metal-binding</keyword>
<dbReference type="Proteomes" id="UP001652621">
    <property type="component" value="Unplaced"/>
</dbReference>
<reference evidence="7" key="1">
    <citation type="submission" date="2025-08" db="UniProtKB">
        <authorList>
            <consortium name="RefSeq"/>
        </authorList>
    </citation>
    <scope>IDENTIFICATION</scope>
    <source>
        <strain evidence="7">Aabys</strain>
        <tissue evidence="7">Whole body</tissue>
    </source>
</reference>
<proteinExistence type="predicted"/>
<dbReference type="SUPFAM" id="SSF57716">
    <property type="entry name" value="Glucocorticoid receptor-like (DNA-binding domain)"/>
    <property type="match status" value="1"/>
</dbReference>
<gene>
    <name evidence="7" type="primary">LOC131804458</name>
</gene>
<evidence type="ECO:0000256" key="2">
    <source>
        <dbReference type="ARBA" id="ARBA00022771"/>
    </source>
</evidence>
<name>A0ABM3VC49_MUSDO</name>
<dbReference type="GeneID" id="131804458"/>
<dbReference type="RefSeq" id="XP_058983361.1">
    <property type="nucleotide sequence ID" value="XM_059127378.1"/>
</dbReference>
<organism evidence="6 7">
    <name type="scientific">Musca domestica</name>
    <name type="common">House fly</name>
    <dbReference type="NCBI Taxonomy" id="7370"/>
    <lineage>
        <taxon>Eukaryota</taxon>
        <taxon>Metazoa</taxon>
        <taxon>Ecdysozoa</taxon>
        <taxon>Arthropoda</taxon>
        <taxon>Hexapoda</taxon>
        <taxon>Insecta</taxon>
        <taxon>Pterygota</taxon>
        <taxon>Neoptera</taxon>
        <taxon>Endopterygota</taxon>
        <taxon>Diptera</taxon>
        <taxon>Brachycera</taxon>
        <taxon>Muscomorpha</taxon>
        <taxon>Muscoidea</taxon>
        <taxon>Muscidae</taxon>
        <taxon>Musca</taxon>
    </lineage>
</organism>
<protein>
    <submittedName>
        <fullName evidence="7">Uncharacterized protein LOC131804458</fullName>
    </submittedName>
</protein>
<evidence type="ECO:0000259" key="5">
    <source>
        <dbReference type="SMART" id="SM00980"/>
    </source>
</evidence>
<keyword evidence="6" id="KW-1185">Reference proteome</keyword>